<keyword evidence="9 12" id="KW-0560">Oxidoreductase</keyword>
<comment type="function">
    <text evidence="2 12">Catalyzes the synthesis of 5,6-dihydrouridine (D), a modified base found in the D-loop of most tRNAs, via the reduction of the C5-C6 double bond in target uridines.</text>
</comment>
<evidence type="ECO:0000256" key="8">
    <source>
        <dbReference type="ARBA" id="ARBA00022884"/>
    </source>
</evidence>
<dbReference type="PROSITE" id="PS01136">
    <property type="entry name" value="UPF0034"/>
    <property type="match status" value="1"/>
</dbReference>
<evidence type="ECO:0000256" key="1">
    <source>
        <dbReference type="ARBA" id="ARBA00001917"/>
    </source>
</evidence>
<dbReference type="NCBIfam" id="TIGR00737">
    <property type="entry name" value="nifR3_yhdG"/>
    <property type="match status" value="1"/>
</dbReference>
<dbReference type="EMBL" id="BAAAGA010000005">
    <property type="protein sequence ID" value="GAA0624283.1"/>
    <property type="molecule type" value="Genomic_DNA"/>
</dbReference>
<feature type="domain" description="DUS-like FMN-binding" evidence="13">
    <location>
        <begin position="40"/>
        <end position="326"/>
    </location>
</feature>
<dbReference type="Gene3D" id="3.20.20.70">
    <property type="entry name" value="Aldolase class I"/>
    <property type="match status" value="1"/>
</dbReference>
<keyword evidence="8" id="KW-0694">RNA-binding</keyword>
<evidence type="ECO:0000313" key="15">
    <source>
        <dbReference type="Proteomes" id="UP001501352"/>
    </source>
</evidence>
<dbReference type="SUPFAM" id="SSF51395">
    <property type="entry name" value="FMN-linked oxidoreductases"/>
    <property type="match status" value="1"/>
</dbReference>
<evidence type="ECO:0000259" key="13">
    <source>
        <dbReference type="Pfam" id="PF01207"/>
    </source>
</evidence>
<keyword evidence="15" id="KW-1185">Reference proteome</keyword>
<comment type="caution">
    <text evidence="14">The sequence shown here is derived from an EMBL/GenBank/DDBJ whole genome shotgun (WGS) entry which is preliminary data.</text>
</comment>
<reference evidence="14 15" key="1">
    <citation type="journal article" date="2019" name="Int. J. Syst. Evol. Microbiol.">
        <title>The Global Catalogue of Microorganisms (GCM) 10K type strain sequencing project: providing services to taxonomists for standard genome sequencing and annotation.</title>
        <authorList>
            <consortium name="The Broad Institute Genomics Platform"/>
            <consortium name="The Broad Institute Genome Sequencing Center for Infectious Disease"/>
            <person name="Wu L."/>
            <person name="Ma J."/>
        </authorList>
    </citation>
    <scope>NUCLEOTIDE SEQUENCE [LARGE SCALE GENOMIC DNA]</scope>
    <source>
        <strain evidence="14 15">JCM 12928</strain>
    </source>
</reference>
<evidence type="ECO:0000256" key="4">
    <source>
        <dbReference type="ARBA" id="ARBA00022630"/>
    </source>
</evidence>
<comment type="catalytic activity">
    <reaction evidence="11">
        <text>a 5,6-dihydrouridine in tRNA + NAD(+) = a uridine in tRNA + NADH + H(+)</text>
        <dbReference type="Rhea" id="RHEA:54452"/>
        <dbReference type="Rhea" id="RHEA-COMP:13339"/>
        <dbReference type="Rhea" id="RHEA-COMP:13887"/>
        <dbReference type="ChEBI" id="CHEBI:15378"/>
        <dbReference type="ChEBI" id="CHEBI:57540"/>
        <dbReference type="ChEBI" id="CHEBI:57945"/>
        <dbReference type="ChEBI" id="CHEBI:65315"/>
        <dbReference type="ChEBI" id="CHEBI:74443"/>
    </reaction>
</comment>
<dbReference type="InterPro" id="IPR001269">
    <property type="entry name" value="DUS_fam"/>
</dbReference>
<evidence type="ECO:0000256" key="11">
    <source>
        <dbReference type="ARBA" id="ARBA00048802"/>
    </source>
</evidence>
<evidence type="ECO:0000256" key="5">
    <source>
        <dbReference type="ARBA" id="ARBA00022643"/>
    </source>
</evidence>
<comment type="catalytic activity">
    <reaction evidence="10">
        <text>a 5,6-dihydrouridine in tRNA + NADP(+) = a uridine in tRNA + NADPH + H(+)</text>
        <dbReference type="Rhea" id="RHEA:23624"/>
        <dbReference type="Rhea" id="RHEA-COMP:13339"/>
        <dbReference type="Rhea" id="RHEA-COMP:13887"/>
        <dbReference type="ChEBI" id="CHEBI:15378"/>
        <dbReference type="ChEBI" id="CHEBI:57783"/>
        <dbReference type="ChEBI" id="CHEBI:58349"/>
        <dbReference type="ChEBI" id="CHEBI:65315"/>
        <dbReference type="ChEBI" id="CHEBI:74443"/>
    </reaction>
</comment>
<comment type="similarity">
    <text evidence="12">Belongs to the dus family.</text>
</comment>
<keyword evidence="4 12" id="KW-0285">Flavoprotein</keyword>
<dbReference type="Pfam" id="PF01207">
    <property type="entry name" value="Dus"/>
    <property type="match status" value="1"/>
</dbReference>
<dbReference type="Proteomes" id="UP001501352">
    <property type="component" value="Unassembled WGS sequence"/>
</dbReference>
<keyword evidence="5 12" id="KW-0288">FMN</keyword>
<accession>A0ABN1GZ68</accession>
<keyword evidence="7" id="KW-0521">NADP</keyword>
<dbReference type="EC" id="1.3.1.-" evidence="12"/>
<evidence type="ECO:0000313" key="14">
    <source>
        <dbReference type="EMBL" id="GAA0624283.1"/>
    </source>
</evidence>
<dbReference type="PANTHER" id="PTHR45846:SF1">
    <property type="entry name" value="TRNA-DIHYDROURIDINE(47) SYNTHASE [NAD(P)(+)]-LIKE"/>
    <property type="match status" value="1"/>
</dbReference>
<sequence length="372" mass="39543">MSGLLIAAVMLDESGSNGGKGRMSAGLQIGDVWVPGRVLTAPMTGITDLPFRLLASRLGAAYVATEMVAAAELARARPDVVRRAAVGDGLPLTVIQLVGRDPEAMAEGARMAEKAGADIVDLNFGCPAKEVTGAACGSALMRTPDLACRLIEAAVNATSRPVTVKMRLGWDDTSRNAPLIARRAEEIGVKAVTVHGRTRQQFYTGKADWLAVRDVKAAVSIPVVVNGDILTADDARNALDQSGADALMLGRGIYGRPWLAAHLERALADGTVLQEPGREERLAIVIEHLQASIAFYGLPLGLKMFRKHLGWYVEQAPWPADAQDRRAAKSRLCRLDDPGDVERELAALWRNVTLSGNSAVDIAPQFAEAGGA</sequence>
<dbReference type="CDD" id="cd02801">
    <property type="entry name" value="DUS_like_FMN"/>
    <property type="match status" value="1"/>
</dbReference>
<dbReference type="InterPro" id="IPR004652">
    <property type="entry name" value="DusB-like"/>
</dbReference>
<evidence type="ECO:0000256" key="6">
    <source>
        <dbReference type="ARBA" id="ARBA00022694"/>
    </source>
</evidence>
<proteinExistence type="inferred from homology"/>
<dbReference type="InterPro" id="IPR024036">
    <property type="entry name" value="tRNA-dHydroUridine_Synthase_C"/>
</dbReference>
<evidence type="ECO:0000256" key="7">
    <source>
        <dbReference type="ARBA" id="ARBA00022857"/>
    </source>
</evidence>
<dbReference type="PANTHER" id="PTHR45846">
    <property type="entry name" value="TRNA-DIHYDROURIDINE(47) SYNTHASE [NAD(P)(+)]-LIKE"/>
    <property type="match status" value="1"/>
</dbReference>
<dbReference type="InterPro" id="IPR013785">
    <property type="entry name" value="Aldolase_TIM"/>
</dbReference>
<dbReference type="Gene3D" id="1.10.1200.80">
    <property type="entry name" value="Putative flavin oxidoreducatase, domain 2"/>
    <property type="match status" value="1"/>
</dbReference>
<protein>
    <recommendedName>
        <fullName evidence="12">tRNA-dihydrouridine synthase</fullName>
        <ecNumber evidence="12">1.3.1.-</ecNumber>
    </recommendedName>
</protein>
<evidence type="ECO:0000256" key="10">
    <source>
        <dbReference type="ARBA" id="ARBA00048205"/>
    </source>
</evidence>
<evidence type="ECO:0000256" key="9">
    <source>
        <dbReference type="ARBA" id="ARBA00023002"/>
    </source>
</evidence>
<gene>
    <name evidence="14" type="primary">dusB</name>
    <name evidence="14" type="ORF">GCM10009422_20740</name>
</gene>
<evidence type="ECO:0000256" key="3">
    <source>
        <dbReference type="ARBA" id="ARBA00022555"/>
    </source>
</evidence>
<name>A0ABN1GZ68_9CAUL</name>
<organism evidence="14 15">
    <name type="scientific">Brevundimonas kwangchunensis</name>
    <dbReference type="NCBI Taxonomy" id="322163"/>
    <lineage>
        <taxon>Bacteria</taxon>
        <taxon>Pseudomonadati</taxon>
        <taxon>Pseudomonadota</taxon>
        <taxon>Alphaproteobacteria</taxon>
        <taxon>Caulobacterales</taxon>
        <taxon>Caulobacteraceae</taxon>
        <taxon>Brevundimonas</taxon>
    </lineage>
</organism>
<keyword evidence="3" id="KW-0820">tRNA-binding</keyword>
<dbReference type="InterPro" id="IPR018517">
    <property type="entry name" value="tRNA_hU_synthase_CS"/>
</dbReference>
<comment type="cofactor">
    <cofactor evidence="1 12">
        <name>FMN</name>
        <dbReference type="ChEBI" id="CHEBI:58210"/>
    </cofactor>
</comment>
<evidence type="ECO:0000256" key="12">
    <source>
        <dbReference type="PIRNR" id="PIRNR006621"/>
    </source>
</evidence>
<evidence type="ECO:0000256" key="2">
    <source>
        <dbReference type="ARBA" id="ARBA00002790"/>
    </source>
</evidence>
<keyword evidence="6 12" id="KW-0819">tRNA processing</keyword>
<dbReference type="PIRSF" id="PIRSF006621">
    <property type="entry name" value="Dus"/>
    <property type="match status" value="1"/>
</dbReference>
<dbReference type="InterPro" id="IPR035587">
    <property type="entry name" value="DUS-like_FMN-bd"/>
</dbReference>